<dbReference type="InterPro" id="IPR001849">
    <property type="entry name" value="PH_domain"/>
</dbReference>
<reference evidence="5" key="1">
    <citation type="submission" date="2013-05" db="EMBL/GenBank/DDBJ databases">
        <authorList>
            <person name="Yim A.K.Y."/>
            <person name="Chan T.F."/>
            <person name="Ji K.M."/>
            <person name="Liu X.Y."/>
            <person name="Zhou J.W."/>
            <person name="Li R.Q."/>
            <person name="Yang K.Y."/>
            <person name="Li J."/>
            <person name="Li M."/>
            <person name="Law P.T.W."/>
            <person name="Wu Y.L."/>
            <person name="Cai Z.L."/>
            <person name="Qin H."/>
            <person name="Bao Y."/>
            <person name="Leung R.K.K."/>
            <person name="Ng P.K.S."/>
            <person name="Zou J."/>
            <person name="Zhong X.J."/>
            <person name="Ran P.X."/>
            <person name="Zhong N.S."/>
            <person name="Liu Z.G."/>
            <person name="Tsui S.K.W."/>
        </authorList>
    </citation>
    <scope>NUCLEOTIDE SEQUENCE</scope>
    <source>
        <strain evidence="5">Derf</strain>
        <tissue evidence="5">Whole organism</tissue>
    </source>
</reference>
<keyword evidence="6" id="KW-1185">Reference proteome</keyword>
<dbReference type="EMBL" id="ASGP02000002">
    <property type="protein sequence ID" value="KAH9522683.1"/>
    <property type="molecule type" value="Genomic_DNA"/>
</dbReference>
<dbReference type="GO" id="GO:0007169">
    <property type="term" value="P:cell surface receptor protein tyrosine kinase signaling pathway"/>
    <property type="evidence" value="ECO:0007669"/>
    <property type="project" value="TreeGrafter"/>
</dbReference>
<organism evidence="5 6">
    <name type="scientific">Dermatophagoides farinae</name>
    <name type="common">American house dust mite</name>
    <dbReference type="NCBI Taxonomy" id="6954"/>
    <lineage>
        <taxon>Eukaryota</taxon>
        <taxon>Metazoa</taxon>
        <taxon>Ecdysozoa</taxon>
        <taxon>Arthropoda</taxon>
        <taxon>Chelicerata</taxon>
        <taxon>Arachnida</taxon>
        <taxon>Acari</taxon>
        <taxon>Acariformes</taxon>
        <taxon>Sarcoptiformes</taxon>
        <taxon>Astigmata</taxon>
        <taxon>Psoroptidia</taxon>
        <taxon>Analgoidea</taxon>
        <taxon>Pyroglyphidae</taxon>
        <taxon>Dermatophagoidinae</taxon>
        <taxon>Dermatophagoides</taxon>
    </lineage>
</organism>
<dbReference type="Pfam" id="PF02174">
    <property type="entry name" value="IRS"/>
    <property type="match status" value="1"/>
</dbReference>
<dbReference type="SMART" id="SM00310">
    <property type="entry name" value="PTBI"/>
    <property type="match status" value="1"/>
</dbReference>
<dbReference type="PROSITE" id="PS50003">
    <property type="entry name" value="PH_DOMAIN"/>
    <property type="match status" value="1"/>
</dbReference>
<proteinExistence type="predicted"/>
<feature type="region of interest" description="Disordered" evidence="1">
    <location>
        <begin position="238"/>
        <end position="286"/>
    </location>
</feature>
<evidence type="ECO:0000259" key="3">
    <source>
        <dbReference type="PROSITE" id="PS51064"/>
    </source>
</evidence>
<reference evidence="4" key="2">
    <citation type="submission" date="2020-06" db="EMBL/GenBank/DDBJ databases">
        <authorList>
            <person name="Ji K."/>
            <person name="Li J."/>
        </authorList>
    </citation>
    <scope>NUCLEOTIDE SEQUENCE</scope>
    <source>
        <strain evidence="4">JKM2019</strain>
        <tissue evidence="4">Whole body</tissue>
    </source>
</reference>
<accession>A0A922L7Z0</accession>
<feature type="compositionally biased region" description="Low complexity" evidence="1">
    <location>
        <begin position="330"/>
        <end position="339"/>
    </location>
</feature>
<protein>
    <submittedName>
        <fullName evidence="5">Docking protein 6</fullName>
    </submittedName>
    <submittedName>
        <fullName evidence="4">Irs and ph domain containing protein</fullName>
    </submittedName>
</protein>
<dbReference type="InterPro" id="IPR011993">
    <property type="entry name" value="PH-like_dom_sf"/>
</dbReference>
<dbReference type="Gene3D" id="2.30.29.30">
    <property type="entry name" value="Pleckstrin-homology domain (PH domain)/Phosphotyrosine-binding domain (PTB)"/>
    <property type="match status" value="2"/>
</dbReference>
<evidence type="ECO:0000256" key="1">
    <source>
        <dbReference type="SAM" id="MobiDB-lite"/>
    </source>
</evidence>
<dbReference type="SMART" id="SM01244">
    <property type="entry name" value="IRS"/>
    <property type="match status" value="1"/>
</dbReference>
<dbReference type="Proteomes" id="UP000828236">
    <property type="component" value="Unassembled WGS sequence"/>
</dbReference>
<gene>
    <name evidence="5" type="primary">DOK6</name>
    <name evidence="5" type="ORF">DERF_006249</name>
    <name evidence="4" type="ORF">HUG17_2988</name>
</gene>
<dbReference type="PROSITE" id="PS51064">
    <property type="entry name" value="IRS_PTB"/>
    <property type="match status" value="1"/>
</dbReference>
<sequence>MATDLSDVIKQGYMRCKSRSLGLWQKRWIILRRSSNKGPCRLEKYLNEYSARNLDQHKVQLLTNVISIDRLSNSNKRHAFEIDFNDGSAKYFACDSDLEADQWVKLMIQECFLPDSGILNGEPDVLKPGIQKELQEQFKVYLMPSSKLDIFGECFLQVTHENIYLWDCVNTKQKLCAWPLTALRRYGSDLTKFTFEAGRHCATGEGMFIFHTLEGEKIYRKVHQATLTIAEAHQRMKKQQTVSVSVSSKKHSNNDNDQTMNTSLSTTYGSKNDDDMDSTSSASLSFDDFDYSQNRQKLNNNNNSEIDEQQQQQRINIDGNNWYHSDNDSTHSSSTSQSQLYQHGRHRHRHHHHHNHTNMAMGLEV</sequence>
<evidence type="ECO:0000313" key="4">
    <source>
        <dbReference type="EMBL" id="KAH7638955.1"/>
    </source>
</evidence>
<dbReference type="FunFam" id="2.30.29.30:FF:000110">
    <property type="entry name" value="Docking protein 4"/>
    <property type="match status" value="1"/>
</dbReference>
<evidence type="ECO:0000259" key="2">
    <source>
        <dbReference type="PROSITE" id="PS50003"/>
    </source>
</evidence>
<dbReference type="AlphaFoldDB" id="A0A922L7Z0"/>
<dbReference type="Proteomes" id="UP000790347">
    <property type="component" value="Unassembled WGS sequence"/>
</dbReference>
<comment type="caution">
    <text evidence="5">The sequence shown here is derived from an EMBL/GenBank/DDBJ whole genome shotgun (WGS) entry which is preliminary data.</text>
</comment>
<reference evidence="5" key="4">
    <citation type="journal article" date="2022" name="Res Sq">
        <title>Comparative Genomics Reveals Insights into the Divergent Evolution of Astigmatic Mites and Household Pest Adaptations.</title>
        <authorList>
            <person name="Xiong Q."/>
            <person name="Wan A.T.-Y."/>
            <person name="Liu X.-Y."/>
            <person name="Fung C.S.-H."/>
            <person name="Xiao X."/>
            <person name="Malainual N."/>
            <person name="Hou J."/>
            <person name="Wang L."/>
            <person name="Wang M."/>
            <person name="Yang K."/>
            <person name="Cui Y."/>
            <person name="Leung E."/>
            <person name="Nong W."/>
            <person name="Shin S.-K."/>
            <person name="Au S."/>
            <person name="Jeong K.Y."/>
            <person name="Chew F.T."/>
            <person name="Hui J."/>
            <person name="Leung T.F."/>
            <person name="Tungtrongchitr A."/>
            <person name="Zhong N."/>
            <person name="Liu Z."/>
            <person name="Tsui S."/>
        </authorList>
    </citation>
    <scope>NUCLEOTIDE SEQUENCE</scope>
    <source>
        <strain evidence="5">Derf</strain>
        <tissue evidence="5">Whole organism</tissue>
    </source>
</reference>
<feature type="domain" description="PH" evidence="2">
    <location>
        <begin position="7"/>
        <end position="112"/>
    </location>
</feature>
<evidence type="ECO:0000313" key="6">
    <source>
        <dbReference type="Proteomes" id="UP000790347"/>
    </source>
</evidence>
<dbReference type="EMBL" id="SDOV01000007">
    <property type="protein sequence ID" value="KAH7638955.1"/>
    <property type="molecule type" value="Genomic_DNA"/>
</dbReference>
<feature type="compositionally biased region" description="Polar residues" evidence="1">
    <location>
        <begin position="255"/>
        <end position="270"/>
    </location>
</feature>
<dbReference type="InterPro" id="IPR050996">
    <property type="entry name" value="Docking_Protein_DOK"/>
</dbReference>
<dbReference type="OrthoDB" id="6279276at2759"/>
<dbReference type="InterPro" id="IPR002404">
    <property type="entry name" value="IRS_PTB"/>
</dbReference>
<feature type="region of interest" description="Disordered" evidence="1">
    <location>
        <begin position="319"/>
        <end position="365"/>
    </location>
</feature>
<reference evidence="4" key="3">
    <citation type="journal article" date="2021" name="World Allergy Organ. J.">
        <title>Chromosome-level assembly of Dermatophagoides farinae genome and transcriptome reveals two novel allergens Der f 37 and Der f 39.</title>
        <authorList>
            <person name="Chen J."/>
            <person name="Cai Z."/>
            <person name="Fan D."/>
            <person name="Hu J."/>
            <person name="Hou Y."/>
            <person name="He Y."/>
            <person name="Zhang Z."/>
            <person name="Zhao Z."/>
            <person name="Gao P."/>
            <person name="Hu W."/>
            <person name="Sun J."/>
            <person name="Li J."/>
            <person name="Ji K."/>
        </authorList>
    </citation>
    <scope>NUCLEOTIDE SEQUENCE</scope>
    <source>
        <strain evidence="4">JKM2019</strain>
    </source>
</reference>
<evidence type="ECO:0000313" key="5">
    <source>
        <dbReference type="EMBL" id="KAH9522683.1"/>
    </source>
</evidence>
<dbReference type="GO" id="GO:0005737">
    <property type="term" value="C:cytoplasm"/>
    <property type="evidence" value="ECO:0007669"/>
    <property type="project" value="TreeGrafter"/>
</dbReference>
<dbReference type="SUPFAM" id="SSF50729">
    <property type="entry name" value="PH domain-like"/>
    <property type="match status" value="2"/>
</dbReference>
<dbReference type="Pfam" id="PF15413">
    <property type="entry name" value="PH_11"/>
    <property type="match status" value="1"/>
</dbReference>
<dbReference type="SMART" id="SM00233">
    <property type="entry name" value="PH"/>
    <property type="match status" value="1"/>
</dbReference>
<dbReference type="PANTHER" id="PTHR21258:SF61">
    <property type="entry name" value="PROTEIN CHICO"/>
    <property type="match status" value="1"/>
</dbReference>
<feature type="domain" description="IRS-type PTB" evidence="3">
    <location>
        <begin position="131"/>
        <end position="236"/>
    </location>
</feature>
<dbReference type="PANTHER" id="PTHR21258">
    <property type="entry name" value="DOCKING PROTEIN RELATED"/>
    <property type="match status" value="1"/>
</dbReference>
<name>A0A922L7Z0_DERFA</name>
<feature type="compositionally biased region" description="Basic residues" evidence="1">
    <location>
        <begin position="343"/>
        <end position="356"/>
    </location>
</feature>